<dbReference type="PANTHER" id="PTHR46481:SF9">
    <property type="entry name" value="ZINC FINGER BED DOMAIN-CONTAINING PROTEIN 1-LIKE"/>
    <property type="match status" value="1"/>
</dbReference>
<keyword evidence="3 9" id="KW-0863">Zinc-finger</keyword>
<dbReference type="SUPFAM" id="SSF140996">
    <property type="entry name" value="Hermes dimerisation domain"/>
    <property type="match status" value="1"/>
</dbReference>
<dbReference type="OrthoDB" id="1607513at2759"/>
<keyword evidence="2" id="KW-0479">Metal-binding</keyword>
<name>A0A9Q1IV52_SYNKA</name>
<protein>
    <recommendedName>
        <fullName evidence="10">BED-type domain-containing protein</fullName>
    </recommendedName>
</protein>
<reference evidence="11" key="1">
    <citation type="journal article" date="2023" name="Science">
        <title>Genome structures resolve the early diversification of teleost fishes.</title>
        <authorList>
            <person name="Parey E."/>
            <person name="Louis A."/>
            <person name="Montfort J."/>
            <person name="Bouchez O."/>
            <person name="Roques C."/>
            <person name="Iampietro C."/>
            <person name="Lluch J."/>
            <person name="Castinel A."/>
            <person name="Donnadieu C."/>
            <person name="Desvignes T."/>
            <person name="Floi Bucao C."/>
            <person name="Jouanno E."/>
            <person name="Wen M."/>
            <person name="Mejri S."/>
            <person name="Dirks R."/>
            <person name="Jansen H."/>
            <person name="Henkel C."/>
            <person name="Chen W.J."/>
            <person name="Zahm M."/>
            <person name="Cabau C."/>
            <person name="Klopp C."/>
            <person name="Thompson A.W."/>
            <person name="Robinson-Rechavi M."/>
            <person name="Braasch I."/>
            <person name="Lecointre G."/>
            <person name="Bobe J."/>
            <person name="Postlethwait J.H."/>
            <person name="Berthelot C."/>
            <person name="Roest Crollius H."/>
            <person name="Guiguen Y."/>
        </authorList>
    </citation>
    <scope>NUCLEOTIDE SEQUENCE</scope>
    <source>
        <strain evidence="11">WJC10195</strain>
    </source>
</reference>
<dbReference type="SMART" id="SM00614">
    <property type="entry name" value="ZnF_BED"/>
    <property type="match status" value="1"/>
</dbReference>
<keyword evidence="8" id="KW-0539">Nucleus</keyword>
<evidence type="ECO:0000259" key="10">
    <source>
        <dbReference type="PROSITE" id="PS50808"/>
    </source>
</evidence>
<dbReference type="Pfam" id="PF02892">
    <property type="entry name" value="zf-BED"/>
    <property type="match status" value="1"/>
</dbReference>
<dbReference type="EMBL" id="JAINUF010000007">
    <property type="protein sequence ID" value="KAJ8354692.1"/>
    <property type="molecule type" value="Genomic_DNA"/>
</dbReference>
<evidence type="ECO:0000256" key="2">
    <source>
        <dbReference type="ARBA" id="ARBA00022723"/>
    </source>
</evidence>
<keyword evidence="5" id="KW-0805">Transcription regulation</keyword>
<evidence type="ECO:0000313" key="11">
    <source>
        <dbReference type="EMBL" id="KAJ8354692.1"/>
    </source>
</evidence>
<dbReference type="SUPFAM" id="SSF53098">
    <property type="entry name" value="Ribonuclease H-like"/>
    <property type="match status" value="1"/>
</dbReference>
<organism evidence="11 12">
    <name type="scientific">Synaphobranchus kaupii</name>
    <name type="common">Kaup's arrowtooth eel</name>
    <dbReference type="NCBI Taxonomy" id="118154"/>
    <lineage>
        <taxon>Eukaryota</taxon>
        <taxon>Metazoa</taxon>
        <taxon>Chordata</taxon>
        <taxon>Craniata</taxon>
        <taxon>Vertebrata</taxon>
        <taxon>Euteleostomi</taxon>
        <taxon>Actinopterygii</taxon>
        <taxon>Neopterygii</taxon>
        <taxon>Teleostei</taxon>
        <taxon>Anguilliformes</taxon>
        <taxon>Synaphobranchidae</taxon>
        <taxon>Synaphobranchus</taxon>
    </lineage>
</organism>
<keyword evidence="7" id="KW-0804">Transcription</keyword>
<dbReference type="Pfam" id="PF05699">
    <property type="entry name" value="Dimer_Tnp_hAT"/>
    <property type="match status" value="1"/>
</dbReference>
<evidence type="ECO:0000256" key="7">
    <source>
        <dbReference type="ARBA" id="ARBA00023163"/>
    </source>
</evidence>
<dbReference type="InterPro" id="IPR052035">
    <property type="entry name" value="ZnF_BED_domain_contain"/>
</dbReference>
<comment type="caution">
    <text evidence="11">The sequence shown here is derived from an EMBL/GenBank/DDBJ whole genome shotgun (WGS) entry which is preliminary data.</text>
</comment>
<dbReference type="Proteomes" id="UP001152622">
    <property type="component" value="Chromosome 7"/>
</dbReference>
<evidence type="ECO:0000256" key="6">
    <source>
        <dbReference type="ARBA" id="ARBA00023125"/>
    </source>
</evidence>
<evidence type="ECO:0000256" key="3">
    <source>
        <dbReference type="ARBA" id="ARBA00022771"/>
    </source>
</evidence>
<dbReference type="InterPro" id="IPR008906">
    <property type="entry name" value="HATC_C_dom"/>
</dbReference>
<dbReference type="GO" id="GO:0003677">
    <property type="term" value="F:DNA binding"/>
    <property type="evidence" value="ECO:0007669"/>
    <property type="project" value="UniProtKB-KW"/>
</dbReference>
<keyword evidence="4" id="KW-0862">Zinc</keyword>
<evidence type="ECO:0000256" key="1">
    <source>
        <dbReference type="ARBA" id="ARBA00004123"/>
    </source>
</evidence>
<dbReference type="SUPFAM" id="SSF57667">
    <property type="entry name" value="beta-beta-alpha zinc fingers"/>
    <property type="match status" value="1"/>
</dbReference>
<evidence type="ECO:0000256" key="5">
    <source>
        <dbReference type="ARBA" id="ARBA00023015"/>
    </source>
</evidence>
<evidence type="ECO:0000256" key="9">
    <source>
        <dbReference type="PROSITE-ProRule" id="PRU00027"/>
    </source>
</evidence>
<dbReference type="GO" id="GO:0046983">
    <property type="term" value="F:protein dimerization activity"/>
    <property type="evidence" value="ECO:0007669"/>
    <property type="project" value="InterPro"/>
</dbReference>
<dbReference type="InterPro" id="IPR036236">
    <property type="entry name" value="Znf_C2H2_sf"/>
</dbReference>
<dbReference type="InterPro" id="IPR003656">
    <property type="entry name" value="Znf_BED"/>
</dbReference>
<feature type="domain" description="BED-type" evidence="10">
    <location>
        <begin position="14"/>
        <end position="73"/>
    </location>
</feature>
<proteinExistence type="predicted"/>
<dbReference type="InterPro" id="IPR012337">
    <property type="entry name" value="RNaseH-like_sf"/>
</dbReference>
<dbReference type="AlphaFoldDB" id="A0A9Q1IV52"/>
<dbReference type="PROSITE" id="PS50808">
    <property type="entry name" value="ZF_BED"/>
    <property type="match status" value="1"/>
</dbReference>
<evidence type="ECO:0000256" key="4">
    <source>
        <dbReference type="ARBA" id="ARBA00022833"/>
    </source>
</evidence>
<dbReference type="PANTHER" id="PTHR46481">
    <property type="entry name" value="ZINC FINGER BED DOMAIN-CONTAINING PROTEIN 4"/>
    <property type="match status" value="1"/>
</dbReference>
<accession>A0A9Q1IV52</accession>
<keyword evidence="6" id="KW-0238">DNA-binding</keyword>
<dbReference type="GO" id="GO:0005634">
    <property type="term" value="C:nucleus"/>
    <property type="evidence" value="ECO:0007669"/>
    <property type="project" value="UniProtKB-SubCell"/>
</dbReference>
<sequence>MANVVAESLVSKKGVNSPIWKLFGFIGDENGQPVDKDAPTCKLCMKSVAARGGNTSNLRTHLINNHPLHASRLPATGSRPRLPLTKTVMQTSIIGTFTRNSKYNKESNRWKACTSAVTRFLVAEMLSFRSVEKAAFRDLVGTFDPQYELPSKNFFSKKAIPELYNQVRRDVVSLLSQAEYYALTTDVWSSVGMAPYMSLTVHFITPDWKLQSKCLETCFFPADHTASNICAWLREAIREWGLEDSRISGITTDNAPNIMTAAKDLGWPWINCFGHNLNLAVDAAIQAQKRRTDRVFGLCRSITGAFSHSWQRKRALNAAQAELGVPQHSLIADCVTGWGSKQEMVARIIEQQRAIQQVLGEDRKASVTLRWQDIDLLTAVNEALKPVAELTNVLSGETCVTGSSVIPMLNLIREDIMAPSDDDVALTAEMKATIVYKLDGKYTDEPMRLLLRKCTFLDPRYGGTFEASEELKRMIKGEMAALQKEGQGAIRVKEDRRERQTTIRVKEEDWREPGREDTSVEQPPAKKLRTLGSLLGKRATAAAAAQSVEEQAKAEIFAYLKEPVIEGDADPLQWWQLNEQRYPLLSPLARKYLCTCATSTAPERLFSAAGKIVLSSREQLKPDKVNMLVFLARNVA</sequence>
<dbReference type="GO" id="GO:0008270">
    <property type="term" value="F:zinc ion binding"/>
    <property type="evidence" value="ECO:0007669"/>
    <property type="project" value="UniProtKB-KW"/>
</dbReference>
<gene>
    <name evidence="11" type="ORF">SKAU_G00222590</name>
</gene>
<keyword evidence="12" id="KW-1185">Reference proteome</keyword>
<comment type="subcellular location">
    <subcellularLocation>
        <location evidence="1">Nucleus</location>
    </subcellularLocation>
</comment>
<evidence type="ECO:0000256" key="8">
    <source>
        <dbReference type="ARBA" id="ARBA00023242"/>
    </source>
</evidence>
<evidence type="ECO:0000313" key="12">
    <source>
        <dbReference type="Proteomes" id="UP001152622"/>
    </source>
</evidence>